<evidence type="ECO:0000313" key="4">
    <source>
        <dbReference type="Proteomes" id="UP000009170"/>
    </source>
</evidence>
<name>A0A090M324_OSTTA</name>
<dbReference type="KEGG" id="ota:OT_ostta07g00860"/>
<dbReference type="Proteomes" id="UP000009170">
    <property type="component" value="Unassembled WGS sequence"/>
</dbReference>
<sequence>MRHRVCDPRVGVASTTRRDAGRRRGRERAVTRARAGKGGDGFTWGPSRAVWRKFEDACGDVPARWYFRPLQGAIALTLAGVVDAGFSGDWSRIGVLTTTQEGEIRTFCAFVAAAHGTLAVAAYDVAKKRGRDPALAFLKVFVVGSLAFVGEAFEDVDGGAEDREA</sequence>
<evidence type="ECO:0000256" key="1">
    <source>
        <dbReference type="SAM" id="MobiDB-lite"/>
    </source>
</evidence>
<dbReference type="GeneID" id="34945954"/>
<dbReference type="Pfam" id="PF25397">
    <property type="entry name" value="DUF7887"/>
    <property type="match status" value="1"/>
</dbReference>
<reference evidence="3 4" key="2">
    <citation type="journal article" date="2014" name="BMC Genomics">
        <title>An improved genome of the model marine alga Ostreococcus tauri unfolds by assessing Illumina de novo assemblies.</title>
        <authorList>
            <person name="Blanc-Mathieu R."/>
            <person name="Verhelst B."/>
            <person name="Derelle E."/>
            <person name="Rombauts S."/>
            <person name="Bouget F.Y."/>
            <person name="Carre I."/>
            <person name="Chateau A."/>
            <person name="Eyre-Walker A."/>
            <person name="Grimsley N."/>
            <person name="Moreau H."/>
            <person name="Piegu B."/>
            <person name="Rivals E."/>
            <person name="Schackwitz W."/>
            <person name="Van de Peer Y."/>
            <person name="Piganeau G."/>
        </authorList>
    </citation>
    <scope>NUCLEOTIDE SEQUENCE [LARGE SCALE GENOMIC DNA]</scope>
    <source>
        <strain evidence="4">OTTH 0595 / CCAP 157/2 / RCC745</strain>
    </source>
</reference>
<evidence type="ECO:0000259" key="2">
    <source>
        <dbReference type="Pfam" id="PF25397"/>
    </source>
</evidence>
<reference evidence="4" key="1">
    <citation type="journal article" date="2006" name="Proc. Natl. Acad. Sci. U.S.A.">
        <title>Genome analysis of the smallest free-living eukaryote Ostreococcus tauri unveils many unique features.</title>
        <authorList>
            <person name="Derelle E."/>
            <person name="Ferraz C."/>
            <person name="Rombauts S."/>
            <person name="Rouze P."/>
            <person name="Worden A.Z."/>
            <person name="Robbens S."/>
            <person name="Partensky F."/>
            <person name="Degroeve S."/>
            <person name="Echeynie S."/>
            <person name="Cooke R."/>
            <person name="Saeys Y."/>
            <person name="Wuyts J."/>
            <person name="Jabbari K."/>
            <person name="Bowler C."/>
            <person name="Panaud O."/>
            <person name="Piegu B."/>
            <person name="Ball S.G."/>
            <person name="Ral J.-P."/>
            <person name="Bouget F.-Y."/>
            <person name="Piganeau G."/>
            <person name="De Baets B."/>
            <person name="Picard A."/>
            <person name="Delseny M."/>
            <person name="Demaille J."/>
            <person name="Van de Peer Y."/>
            <person name="Moreau H."/>
        </authorList>
    </citation>
    <scope>NUCLEOTIDE SEQUENCE [LARGE SCALE GENOMIC DNA]</scope>
    <source>
        <strain evidence="4">OTTH 0595 / CCAP 157/2 / RCC745</strain>
    </source>
</reference>
<organism evidence="3 4">
    <name type="scientific">Ostreococcus tauri</name>
    <name type="common">Marine green alga</name>
    <dbReference type="NCBI Taxonomy" id="70448"/>
    <lineage>
        <taxon>Eukaryota</taxon>
        <taxon>Viridiplantae</taxon>
        <taxon>Chlorophyta</taxon>
        <taxon>Mamiellophyceae</taxon>
        <taxon>Mamiellales</taxon>
        <taxon>Bathycoccaceae</taxon>
        <taxon>Ostreococcus</taxon>
    </lineage>
</organism>
<dbReference type="AlphaFoldDB" id="A0A090M324"/>
<dbReference type="InterPro" id="IPR057209">
    <property type="entry name" value="DUF7887"/>
</dbReference>
<accession>A0A090M324</accession>
<keyword evidence="4" id="KW-1185">Reference proteome</keyword>
<dbReference type="InParanoid" id="A0A090M324"/>
<dbReference type="PANTHER" id="PTHR38389:SF1">
    <property type="entry name" value="DNA-DIRECTED RNA POLYMERASE SUBUNIT BETA"/>
    <property type="match status" value="1"/>
</dbReference>
<feature type="domain" description="DUF7887" evidence="2">
    <location>
        <begin position="71"/>
        <end position="111"/>
    </location>
</feature>
<protein>
    <submittedName>
        <fullName evidence="3">Unnamed product</fullName>
    </submittedName>
</protein>
<dbReference type="RefSeq" id="XP_022839363.1">
    <property type="nucleotide sequence ID" value="XM_022983727.1"/>
</dbReference>
<feature type="region of interest" description="Disordered" evidence="1">
    <location>
        <begin position="1"/>
        <end position="29"/>
    </location>
</feature>
<gene>
    <name evidence="3" type="ORF">OT_ostta07g00860</name>
</gene>
<comment type="caution">
    <text evidence="3">The sequence shown here is derived from an EMBL/GenBank/DDBJ whole genome shotgun (WGS) entry which is preliminary data.</text>
</comment>
<dbReference type="OrthoDB" id="1937164at2759"/>
<evidence type="ECO:0000313" key="3">
    <source>
        <dbReference type="EMBL" id="CEF98601.1"/>
    </source>
</evidence>
<proteinExistence type="predicted"/>
<dbReference type="PANTHER" id="PTHR38389">
    <property type="entry name" value="DNA-DIRECTED RNA POLYMERASE SUBUNIT BETA"/>
    <property type="match status" value="1"/>
</dbReference>
<dbReference type="EMBL" id="CAID01000007">
    <property type="protein sequence ID" value="CEF98601.1"/>
    <property type="molecule type" value="Genomic_DNA"/>
</dbReference>